<reference evidence="3" key="1">
    <citation type="submission" date="2017-04" db="EMBL/GenBank/DDBJ databases">
        <authorList>
            <person name="Varghese N."/>
            <person name="Submissions S."/>
        </authorList>
    </citation>
    <scope>NUCLEOTIDE SEQUENCE [LARGE SCALE GENOMIC DNA]</scope>
    <source>
        <strain evidence="3">DSM 23072</strain>
    </source>
</reference>
<protein>
    <submittedName>
        <fullName evidence="2">Uncharacterized protein</fullName>
    </submittedName>
</protein>
<feature type="compositionally biased region" description="Polar residues" evidence="1">
    <location>
        <begin position="181"/>
        <end position="196"/>
    </location>
</feature>
<dbReference type="EMBL" id="FWWV01000020">
    <property type="protein sequence ID" value="SMB85537.1"/>
    <property type="molecule type" value="Genomic_DNA"/>
</dbReference>
<feature type="region of interest" description="Disordered" evidence="1">
    <location>
        <begin position="265"/>
        <end position="306"/>
    </location>
</feature>
<dbReference type="AlphaFoldDB" id="A0A1W1UWS1"/>
<gene>
    <name evidence="2" type="ORF">SAMN05660772_02509</name>
</gene>
<sequence length="1247" mass="128464">MTVTNPDGSTQTVTLTADDVANGVTVKVTPIDGQVNEVKAVVADAAGNTSTEGSDTSTADLQSPGGEDTDGDGKGDEAPVITFPEDIEGDGTLNAAEVGEDASTPVKISLPTGTEEGDIVVVTINGVEQEVPVTVADLNNGFVTVPVATDNIEQIDVTAYVKDASGNQSATGNGSVKVDTTVPQAPTVTPSTEDGSVTITPADDAVKTDITYVDEDGVTQTVTVVKGEDGTWAAEDGTTLPEGVTVDPTTGVVTIGQDAVKDGSTVTATNTDTANNESVEGTGTAGVDKGPNAPTVTPSTEDGSVTVTPAEGAEKLDITYVDEDGVNQTITVVKGEDGTWAPEAGTTLPTGVKVDPETGVVTIAERAVEDGSEVVATNSEGNNVSEEGKGIAGPNADTTVPGDTDNDGVADTGPVISFPEDVNPMVNEEGAPLFDENGDQILGNGILSAAEIGDDNSTPVEISLPVNTEVGDILYVTINGEEQEIEITEALLTQGSVTIDVPTADISEIEVTAYVEDTAGNRSLDGTGSVTIEEALPTASITLLDDLTDDYAGLDELIATNVYNTDGKTGEIGNNTGTAFSSLATGLTNDDTPNIKITLDKALAEGETLTVYRYKYDDSLDGVSPIKSETQVEIVKVVGSDTEYVVVSTDDQLDQTYGQEYLYKVVVSGIVDGEQVESVVQEHHIKLDTLVEAITVDNVSVNGDNRTFSGTTEAGATIRVTYLSSTNNNSYVTTETVADENGAYSLTLSGWNNKTVDGAEITVIDQAGNVKTASLHNFPRLYVNMNTEVGITAATMEQTILLQRESAQGLLMDDGNDYVILAGGGVNDLGNQGIFAEQTDDKTVVDMAGGDDYLRVNGALYDGVSVNMGAGDDKFEVVNNIAYGAYEIDMGEGNDIFTALGNAVGSPLNIDLGDGNNQLNIGGSMDTEFNFTGGAGDDYVSIGNGIVSRAASTMSLGDGDNTVAITGGISPISGSTTITTGAGDDIISVTGNISSTIYTAKVEFNLGEGNNTVYIEGWWAGNKGMTTGDGNDTLIVGGNIDTSSSPLNLIDLGNGDNAISIGGYISATDAKQSFITGDGNDTFTVGGYVSSGAGTDIGLTIDLGAGDDVLTIGATGEAIRDSQTVINGGAGNDILRFTGSSAKTEIDMTKVKGFEVIDLNDSNTHLNVVISDLIYDGAPSKIYITGGSSDFVDLGDNNWTSNTASSAPQLGTWTSRQGTGDDQGYTVWVDSTNPSVELYIQSTINVL</sequence>
<proteinExistence type="predicted"/>
<feature type="region of interest" description="Disordered" evidence="1">
    <location>
        <begin position="167"/>
        <end position="196"/>
    </location>
</feature>
<accession>A0A1W1UWS1</accession>
<feature type="region of interest" description="Disordered" evidence="1">
    <location>
        <begin position="46"/>
        <end position="77"/>
    </location>
</feature>
<dbReference type="PRINTS" id="PR00313">
    <property type="entry name" value="CABNDNGRPT"/>
</dbReference>
<dbReference type="Proteomes" id="UP000192408">
    <property type="component" value="Unassembled WGS sequence"/>
</dbReference>
<keyword evidence="3" id="KW-1185">Reference proteome</keyword>
<dbReference type="Gene3D" id="2.160.20.160">
    <property type="match status" value="1"/>
</dbReference>
<dbReference type="STRING" id="1122938.SAMN05660772_02509"/>
<evidence type="ECO:0000313" key="2">
    <source>
        <dbReference type="EMBL" id="SMB85537.1"/>
    </source>
</evidence>
<dbReference type="Gene3D" id="2.60.40.10">
    <property type="entry name" value="Immunoglobulins"/>
    <property type="match status" value="3"/>
</dbReference>
<feature type="compositionally biased region" description="Low complexity" evidence="1">
    <location>
        <begin position="265"/>
        <end position="276"/>
    </location>
</feature>
<feature type="region of interest" description="Disordered" evidence="1">
    <location>
        <begin position="379"/>
        <end position="401"/>
    </location>
</feature>
<evidence type="ECO:0000256" key="1">
    <source>
        <dbReference type="SAM" id="MobiDB-lite"/>
    </source>
</evidence>
<name>A0A1W1UWS1_9PAST</name>
<feature type="compositionally biased region" description="Polar residues" evidence="1">
    <location>
        <begin position="294"/>
        <end position="306"/>
    </location>
</feature>
<feature type="compositionally biased region" description="Polar residues" evidence="1">
    <location>
        <begin position="47"/>
        <end position="61"/>
    </location>
</feature>
<evidence type="ECO:0000313" key="3">
    <source>
        <dbReference type="Proteomes" id="UP000192408"/>
    </source>
</evidence>
<organism evidence="2 3">
    <name type="scientific">Pasteurella testudinis DSM 23072</name>
    <dbReference type="NCBI Taxonomy" id="1122938"/>
    <lineage>
        <taxon>Bacteria</taxon>
        <taxon>Pseudomonadati</taxon>
        <taxon>Pseudomonadota</taxon>
        <taxon>Gammaproteobacteria</taxon>
        <taxon>Pasteurellales</taxon>
        <taxon>Pasteurellaceae</taxon>
        <taxon>Pasteurella</taxon>
    </lineage>
</organism>
<dbReference type="InterPro" id="IPR013783">
    <property type="entry name" value="Ig-like_fold"/>
</dbReference>